<dbReference type="eggNOG" id="KOG1990">
    <property type="taxonomic scope" value="Eukaryota"/>
</dbReference>
<reference evidence="3 4" key="1">
    <citation type="journal article" date="2008" name="Nature">
        <title>The Phaeodactylum genome reveals the evolutionary history of diatom genomes.</title>
        <authorList>
            <person name="Bowler C."/>
            <person name="Allen A.E."/>
            <person name="Badger J.H."/>
            <person name="Grimwood J."/>
            <person name="Jabbari K."/>
            <person name="Kuo A."/>
            <person name="Maheswari U."/>
            <person name="Martens C."/>
            <person name="Maumus F."/>
            <person name="Otillar R.P."/>
            <person name="Rayko E."/>
            <person name="Salamov A."/>
            <person name="Vandepoele K."/>
            <person name="Beszteri B."/>
            <person name="Gruber A."/>
            <person name="Heijde M."/>
            <person name="Katinka M."/>
            <person name="Mock T."/>
            <person name="Valentin K."/>
            <person name="Verret F."/>
            <person name="Berges J.A."/>
            <person name="Brownlee C."/>
            <person name="Cadoret J.P."/>
            <person name="Chiovitti A."/>
            <person name="Choi C.J."/>
            <person name="Coesel S."/>
            <person name="De Martino A."/>
            <person name="Detter J.C."/>
            <person name="Durkin C."/>
            <person name="Falciatore A."/>
            <person name="Fournet J."/>
            <person name="Haruta M."/>
            <person name="Huysman M.J."/>
            <person name="Jenkins B.D."/>
            <person name="Jiroutova K."/>
            <person name="Jorgensen R.E."/>
            <person name="Joubert Y."/>
            <person name="Kaplan A."/>
            <person name="Kroger N."/>
            <person name="Kroth P.G."/>
            <person name="La Roche J."/>
            <person name="Lindquist E."/>
            <person name="Lommer M."/>
            <person name="Martin-Jezequel V."/>
            <person name="Lopez P.J."/>
            <person name="Lucas S."/>
            <person name="Mangogna M."/>
            <person name="McGinnis K."/>
            <person name="Medlin L.K."/>
            <person name="Montsant A."/>
            <person name="Oudot-Le Secq M.P."/>
            <person name="Napoli C."/>
            <person name="Obornik M."/>
            <person name="Parker M.S."/>
            <person name="Petit J.L."/>
            <person name="Porcel B.M."/>
            <person name="Poulsen N."/>
            <person name="Robison M."/>
            <person name="Rychlewski L."/>
            <person name="Rynearson T.A."/>
            <person name="Schmutz J."/>
            <person name="Shapiro H."/>
            <person name="Siaut M."/>
            <person name="Stanley M."/>
            <person name="Sussman M.R."/>
            <person name="Taylor A.R."/>
            <person name="Vardi A."/>
            <person name="von Dassow P."/>
            <person name="Vyverman W."/>
            <person name="Willis A."/>
            <person name="Wyrwicz L.S."/>
            <person name="Rokhsar D.S."/>
            <person name="Weissenbach J."/>
            <person name="Armbrust E.V."/>
            <person name="Green B.R."/>
            <person name="Van de Peer Y."/>
            <person name="Grigoriev I.V."/>
        </authorList>
    </citation>
    <scope>NUCLEOTIDE SEQUENCE [LARGE SCALE GENOMIC DNA]</scope>
    <source>
        <strain evidence="3 4">CCAP 1055/1</strain>
    </source>
</reference>
<dbReference type="Gene3D" id="3.30.420.10">
    <property type="entry name" value="Ribonuclease H-like superfamily/Ribonuclease H"/>
    <property type="match status" value="2"/>
</dbReference>
<accession>B7G6S7</accession>
<feature type="region of interest" description="Disordered" evidence="2">
    <location>
        <begin position="644"/>
        <end position="663"/>
    </location>
</feature>
<dbReference type="InterPro" id="IPR051181">
    <property type="entry name" value="CAF1_poly(A)_ribonucleases"/>
</dbReference>
<dbReference type="InterPro" id="IPR012337">
    <property type="entry name" value="RNaseH-like_sf"/>
</dbReference>
<dbReference type="Proteomes" id="UP000000759">
    <property type="component" value="Chromosome 17"/>
</dbReference>
<protein>
    <submittedName>
        <fullName evidence="3">Uncharacterized protein</fullName>
    </submittedName>
</protein>
<dbReference type="InParanoid" id="B7G6S7"/>
<dbReference type="KEGG" id="pti:PHATRDRAFT_48338"/>
<dbReference type="OrthoDB" id="1432093at2759"/>
<proteinExistence type="inferred from homology"/>
<dbReference type="InterPro" id="IPR006941">
    <property type="entry name" value="RNase_CAF1"/>
</dbReference>
<sequence length="663" mass="75111">MVNVTKENFIEQTNDLLQHLPTAAFIAIDEEMTGITVPGTPRPAKEQPPSALYASTLKYVPERYSIIQLGVVLFHATSEPGEVHEWQARRYNFYVFPAQDGWSGETREVVLNPGAVAFLQQHNMSLDLWTQQGVTYQTNDKAYETVHAYVEKELIRERAAEDKERHANLQDSTRRRVELRRSEDIDFHARAMASLREWLDAALNEVEGPPIELAPEGAAFLLPSCNSFLRRALYESIEAEYPDLVLESAGNNQIRVLRLTEEESQTRKQRLRREDWEKVVVNKIGMWRVFEAISRVCRGEHLDLTSAVLAPSVDAVDFTSPLVPFAEDTLSLGSKSSRRRNIPLVVHNGFMDICFLLTHFHHETLPDTLKECKGLISRYFPIIYDTKAVTTECSTWSNENSALAALFEKVVRQNNGLEDRIEVVADAGRGDATDDQEHEAAYDAYMTGAIYIGLCEQIKSTLQDETVALDGVGNMTHLTIDNEGTENTRLLYGRNKLFQMSMYTMDLEDPVSDPLSRGMLVESTFRVSDIDPSVSTRDIIRCLSGLIDTQDRRVNFEIIWLNDTSFLVAAVFRPEVSDTALDPAATILDHGKLILGALRLRFAKERIMSLEQVLKVDSLETIDEAKRDGWLSHFWRLLGFASSKRKGGHDQFDGQPVAKRRRV</sequence>
<gene>
    <name evidence="3" type="ORF">PHATRDRAFT_48338</name>
</gene>
<dbReference type="GeneID" id="7203557"/>
<dbReference type="HOGENOM" id="CLU_394064_0_0_1"/>
<evidence type="ECO:0000313" key="3">
    <source>
        <dbReference type="EMBL" id="EEC45644.1"/>
    </source>
</evidence>
<dbReference type="PANTHER" id="PTHR15092:SF22">
    <property type="entry name" value="POLY(A)-SPECIFIC RIBONUCLEASE PNLDC1"/>
    <property type="match status" value="1"/>
</dbReference>
<dbReference type="GO" id="GO:0003723">
    <property type="term" value="F:RNA binding"/>
    <property type="evidence" value="ECO:0007669"/>
    <property type="project" value="TreeGrafter"/>
</dbReference>
<dbReference type="SUPFAM" id="SSF53098">
    <property type="entry name" value="Ribonuclease H-like"/>
    <property type="match status" value="1"/>
</dbReference>
<dbReference type="Pfam" id="PF04857">
    <property type="entry name" value="CAF1"/>
    <property type="match status" value="1"/>
</dbReference>
<dbReference type="EMBL" id="CM000619">
    <property type="protein sequence ID" value="EEC45644.1"/>
    <property type="molecule type" value="Genomic_DNA"/>
</dbReference>
<organism evidence="3 4">
    <name type="scientific">Phaeodactylum tricornutum (strain CCAP 1055/1)</name>
    <dbReference type="NCBI Taxonomy" id="556484"/>
    <lineage>
        <taxon>Eukaryota</taxon>
        <taxon>Sar</taxon>
        <taxon>Stramenopiles</taxon>
        <taxon>Ochrophyta</taxon>
        <taxon>Bacillariophyta</taxon>
        <taxon>Bacillariophyceae</taxon>
        <taxon>Bacillariophycidae</taxon>
        <taxon>Naviculales</taxon>
        <taxon>Phaeodactylaceae</taxon>
        <taxon>Phaeodactylum</taxon>
    </lineage>
</organism>
<dbReference type="RefSeq" id="XP_002182908.1">
    <property type="nucleotide sequence ID" value="XM_002182872.1"/>
</dbReference>
<name>B7G6S7_PHATC</name>
<dbReference type="GO" id="GO:0000175">
    <property type="term" value="F:3'-5'-RNA exonuclease activity"/>
    <property type="evidence" value="ECO:0007669"/>
    <property type="project" value="TreeGrafter"/>
</dbReference>
<dbReference type="STRING" id="556484.B7G6S7"/>
<dbReference type="InterPro" id="IPR036397">
    <property type="entry name" value="RNaseH_sf"/>
</dbReference>
<evidence type="ECO:0000256" key="1">
    <source>
        <dbReference type="ARBA" id="ARBA00008372"/>
    </source>
</evidence>
<reference evidence="4" key="2">
    <citation type="submission" date="2008-08" db="EMBL/GenBank/DDBJ databases">
        <authorList>
            <consortium name="Diatom Consortium"/>
            <person name="Grigoriev I."/>
            <person name="Grimwood J."/>
            <person name="Kuo A."/>
            <person name="Otillar R.P."/>
            <person name="Salamov A."/>
            <person name="Detter J.C."/>
            <person name="Lindquist E."/>
            <person name="Shapiro H."/>
            <person name="Lucas S."/>
            <person name="Glavina del Rio T."/>
            <person name="Pitluck S."/>
            <person name="Rokhsar D."/>
            <person name="Bowler C."/>
        </authorList>
    </citation>
    <scope>GENOME REANNOTATION</scope>
    <source>
        <strain evidence="4">CCAP 1055/1</strain>
    </source>
</reference>
<dbReference type="PaxDb" id="2850-Phatr48338"/>
<dbReference type="PANTHER" id="PTHR15092">
    <property type="entry name" value="POLY A -SPECIFIC RIBONUCLEASE/TARGET OF EGR1, MEMBER 1"/>
    <property type="match status" value="1"/>
</dbReference>
<evidence type="ECO:0000256" key="2">
    <source>
        <dbReference type="SAM" id="MobiDB-lite"/>
    </source>
</evidence>
<comment type="similarity">
    <text evidence="1">Belongs to the CAF1 family.</text>
</comment>
<keyword evidence="4" id="KW-1185">Reference proteome</keyword>
<dbReference type="AlphaFoldDB" id="B7G6S7"/>
<evidence type="ECO:0000313" key="4">
    <source>
        <dbReference type="Proteomes" id="UP000000759"/>
    </source>
</evidence>